<accession>A0A8J2UJ33</accession>
<dbReference type="InterPro" id="IPR052018">
    <property type="entry name" value="PHP_domain"/>
</dbReference>
<protein>
    <submittedName>
        <fullName evidence="2">Phosphoesterase</fullName>
    </submittedName>
</protein>
<evidence type="ECO:0000313" key="3">
    <source>
        <dbReference type="Proteomes" id="UP000607559"/>
    </source>
</evidence>
<dbReference type="NCBIfam" id="NF038032">
    <property type="entry name" value="CehA_McbA_metalo"/>
    <property type="match status" value="1"/>
</dbReference>
<reference evidence="2" key="1">
    <citation type="journal article" date="2014" name="Int. J. Syst. Evol. Microbiol.">
        <title>Complete genome sequence of Corynebacterium casei LMG S-19264T (=DSM 44701T), isolated from a smear-ripened cheese.</title>
        <authorList>
            <consortium name="US DOE Joint Genome Institute (JGI-PGF)"/>
            <person name="Walter F."/>
            <person name="Albersmeier A."/>
            <person name="Kalinowski J."/>
            <person name="Ruckert C."/>
        </authorList>
    </citation>
    <scope>NUCLEOTIDE SEQUENCE</scope>
    <source>
        <strain evidence="2">CGMCC 1.15448</strain>
    </source>
</reference>
<dbReference type="Proteomes" id="UP000607559">
    <property type="component" value="Unassembled WGS sequence"/>
</dbReference>
<dbReference type="RefSeq" id="WP_188938156.1">
    <property type="nucleotide sequence ID" value="NZ_BMJC01000009.1"/>
</dbReference>
<feature type="signal peptide" evidence="1">
    <location>
        <begin position="1"/>
        <end position="23"/>
    </location>
</feature>
<reference evidence="2" key="2">
    <citation type="submission" date="2020-09" db="EMBL/GenBank/DDBJ databases">
        <authorList>
            <person name="Sun Q."/>
            <person name="Zhou Y."/>
        </authorList>
    </citation>
    <scope>NUCLEOTIDE SEQUENCE</scope>
    <source>
        <strain evidence="2">CGMCC 1.15448</strain>
    </source>
</reference>
<dbReference type="CDD" id="cd07432">
    <property type="entry name" value="PHP_HisPPase"/>
    <property type="match status" value="1"/>
</dbReference>
<dbReference type="PANTHER" id="PTHR42924">
    <property type="entry name" value="EXONUCLEASE"/>
    <property type="match status" value="1"/>
</dbReference>
<sequence>MKSNGLICFLLFAAPILIENAHAQDTQRAFSNNIPLKTLKGKVERKDYHTYIERSFTLPDSVKRLRIEFSYNGKEQRTTIDIGLMDPARFRGWSGGARNDLTISAEDATPGYLAGPLPSGEWKLLLGVPNIREGIVSEYEARIYIETQTGVTEFSDKPIRAEAGWYRGDLHMHSGNSDGKCTSQSGKEVGCPVYKIVETATDKGLDFITVTDHNTISQANALRELQPAFDKILLVPGREITTFYGHANIFGLTDFVDFRMTNASYAAAKNWMSAVNNNGGIISINHPGVPSGEACMGCGWQIENIPDKVITAVEVLNGGSMKYSIEGSIEGWDQWHKMLNSGQHVTAIGGSDDHHAATIGTPTTIIYMKELSVQGLIDGIRSGRVFIDIEGKKDHFLDLSAANGENEACMGGTLKGEPSDTINLTAYVKGVSGGKIEFIIDGKLNSTLDREILSNDEKIRVNWETDDNRHSIYIKVRGKDGRLVLVGNPIYVEGR</sequence>
<dbReference type="Gene3D" id="3.20.20.140">
    <property type="entry name" value="Metal-dependent hydrolases"/>
    <property type="match status" value="1"/>
</dbReference>
<dbReference type="AlphaFoldDB" id="A0A8J2UJ33"/>
<gene>
    <name evidence="2" type="ORF">GCM10011511_56800</name>
</gene>
<keyword evidence="3" id="KW-1185">Reference proteome</keyword>
<dbReference type="PANTHER" id="PTHR42924:SF3">
    <property type="entry name" value="POLYMERASE_HISTIDINOL PHOSPHATASE N-TERMINAL DOMAIN-CONTAINING PROTEIN"/>
    <property type="match status" value="1"/>
</dbReference>
<dbReference type="InterPro" id="IPR016195">
    <property type="entry name" value="Pol/histidinol_Pase-like"/>
</dbReference>
<name>A0A8J2UJ33_9BACT</name>
<dbReference type="GO" id="GO:0004534">
    <property type="term" value="F:5'-3' RNA exonuclease activity"/>
    <property type="evidence" value="ECO:0007669"/>
    <property type="project" value="TreeGrafter"/>
</dbReference>
<dbReference type="EMBL" id="BMJC01000009">
    <property type="protein sequence ID" value="GGB25514.1"/>
    <property type="molecule type" value="Genomic_DNA"/>
</dbReference>
<feature type="chain" id="PRO_5035162079" evidence="1">
    <location>
        <begin position="24"/>
        <end position="495"/>
    </location>
</feature>
<keyword evidence="1" id="KW-0732">Signal</keyword>
<proteinExistence type="predicted"/>
<organism evidence="2 3">
    <name type="scientific">Puia dinghuensis</name>
    <dbReference type="NCBI Taxonomy" id="1792502"/>
    <lineage>
        <taxon>Bacteria</taxon>
        <taxon>Pseudomonadati</taxon>
        <taxon>Bacteroidota</taxon>
        <taxon>Chitinophagia</taxon>
        <taxon>Chitinophagales</taxon>
        <taxon>Chitinophagaceae</taxon>
        <taxon>Puia</taxon>
    </lineage>
</organism>
<dbReference type="GO" id="GO:0035312">
    <property type="term" value="F:5'-3' DNA exonuclease activity"/>
    <property type="evidence" value="ECO:0007669"/>
    <property type="project" value="TreeGrafter"/>
</dbReference>
<evidence type="ECO:0000256" key="1">
    <source>
        <dbReference type="SAM" id="SignalP"/>
    </source>
</evidence>
<comment type="caution">
    <text evidence="2">The sequence shown here is derived from an EMBL/GenBank/DDBJ whole genome shotgun (WGS) entry which is preliminary data.</text>
</comment>
<dbReference type="SUPFAM" id="SSF89550">
    <property type="entry name" value="PHP domain-like"/>
    <property type="match status" value="1"/>
</dbReference>
<evidence type="ECO:0000313" key="2">
    <source>
        <dbReference type="EMBL" id="GGB25514.1"/>
    </source>
</evidence>